<organism evidence="2 3">
    <name type="scientific">Methylobacterium nonmethylotrophicum</name>
    <dbReference type="NCBI Taxonomy" id="1141884"/>
    <lineage>
        <taxon>Bacteria</taxon>
        <taxon>Pseudomonadati</taxon>
        <taxon>Pseudomonadota</taxon>
        <taxon>Alphaproteobacteria</taxon>
        <taxon>Hyphomicrobiales</taxon>
        <taxon>Methylobacteriaceae</taxon>
        <taxon>Methylobacterium</taxon>
    </lineage>
</organism>
<feature type="region of interest" description="Disordered" evidence="1">
    <location>
        <begin position="95"/>
        <end position="132"/>
    </location>
</feature>
<comment type="caution">
    <text evidence="2">The sequence shown here is derived from an EMBL/GenBank/DDBJ whole genome shotgun (WGS) entry which is preliminary data.</text>
</comment>
<name>A0A4Z0NNA3_9HYPH</name>
<evidence type="ECO:0000256" key="1">
    <source>
        <dbReference type="SAM" id="MobiDB-lite"/>
    </source>
</evidence>
<accession>A0A4Z0NNA3</accession>
<reference evidence="2 3" key="1">
    <citation type="submission" date="2019-04" db="EMBL/GenBank/DDBJ databases">
        <authorList>
            <person name="Feng G."/>
            <person name="Zhu H."/>
        </authorList>
    </citation>
    <scope>NUCLEOTIDE SEQUENCE [LARGE SCALE GENOMIC DNA]</scope>
    <source>
        <strain evidence="2 3">6HR-1</strain>
    </source>
</reference>
<feature type="compositionally biased region" description="Gly residues" evidence="1">
    <location>
        <begin position="106"/>
        <end position="132"/>
    </location>
</feature>
<dbReference type="RefSeq" id="WP_135416308.1">
    <property type="nucleotide sequence ID" value="NZ_SRLB01000012.1"/>
</dbReference>
<dbReference type="EMBL" id="SRLB01000012">
    <property type="protein sequence ID" value="TGD97962.1"/>
    <property type="molecule type" value="Genomic_DNA"/>
</dbReference>
<dbReference type="OrthoDB" id="8009505at2"/>
<dbReference type="AlphaFoldDB" id="A0A4Z0NNA3"/>
<proteinExistence type="predicted"/>
<sequence>MRPAGSAAGAAEPEGLRGDCIALLDGGRPDAATFRPTRCIALFAAAVRPERSRDDDEEAAPTRTIARACARLLRNPGATPRPADPEACMSYVAALDSGSPRRESAGSGGRAPDGPSIAGGVGGAGGPGSSVR</sequence>
<evidence type="ECO:0000313" key="3">
    <source>
        <dbReference type="Proteomes" id="UP000297535"/>
    </source>
</evidence>
<protein>
    <submittedName>
        <fullName evidence="2">Uncharacterized protein</fullName>
    </submittedName>
</protein>
<gene>
    <name evidence="2" type="ORF">EU555_17525</name>
</gene>
<evidence type="ECO:0000313" key="2">
    <source>
        <dbReference type="EMBL" id="TGD97962.1"/>
    </source>
</evidence>
<dbReference type="Proteomes" id="UP000297535">
    <property type="component" value="Unassembled WGS sequence"/>
</dbReference>
<keyword evidence="3" id="KW-1185">Reference proteome</keyword>